<evidence type="ECO:0000256" key="5">
    <source>
        <dbReference type="PROSITE-ProRule" id="PRU00043"/>
    </source>
</evidence>
<proteinExistence type="predicted"/>
<dbReference type="Gene3D" id="2.60.40.60">
    <property type="entry name" value="Cadherins"/>
    <property type="match status" value="9"/>
</dbReference>
<feature type="domain" description="Cadherin" evidence="8">
    <location>
        <begin position="71"/>
        <end position="169"/>
    </location>
</feature>
<evidence type="ECO:0000256" key="4">
    <source>
        <dbReference type="ARBA" id="ARBA00023136"/>
    </source>
</evidence>
<dbReference type="GO" id="GO:0008013">
    <property type="term" value="F:beta-catenin binding"/>
    <property type="evidence" value="ECO:0007669"/>
    <property type="project" value="TreeGrafter"/>
</dbReference>
<gene>
    <name evidence="9" type="ORF">D5F01_LYC15826</name>
</gene>
<evidence type="ECO:0000256" key="7">
    <source>
        <dbReference type="SAM" id="Phobius"/>
    </source>
</evidence>
<feature type="domain" description="Cadherin" evidence="8">
    <location>
        <begin position="285"/>
        <end position="394"/>
    </location>
</feature>
<evidence type="ECO:0000313" key="9">
    <source>
        <dbReference type="EMBL" id="KAE8286146.1"/>
    </source>
</evidence>
<dbReference type="EMBL" id="REGW02000015">
    <property type="protein sequence ID" value="KAE8286146.1"/>
    <property type="molecule type" value="Genomic_DNA"/>
</dbReference>
<dbReference type="SMART" id="SM00112">
    <property type="entry name" value="CA"/>
    <property type="match status" value="9"/>
</dbReference>
<comment type="subcellular location">
    <subcellularLocation>
        <location evidence="1">Membrane</location>
    </subcellularLocation>
</comment>
<dbReference type="PRINTS" id="PR00205">
    <property type="entry name" value="CADHERIN"/>
</dbReference>
<feature type="domain" description="Cadherin" evidence="8">
    <location>
        <begin position="958"/>
        <end position="1077"/>
    </location>
</feature>
<feature type="domain" description="Cadherin" evidence="8">
    <location>
        <begin position="517"/>
        <end position="621"/>
    </location>
</feature>
<evidence type="ECO:0000313" key="10">
    <source>
        <dbReference type="Proteomes" id="UP000424527"/>
    </source>
</evidence>
<dbReference type="FunFam" id="2.60.40.60:FF:000252">
    <property type="entry name" value="Cadherin related family member 2"/>
    <property type="match status" value="1"/>
</dbReference>
<sequence>MATEVPIQTKAQFRYSLVLDYNHQEAQKPKSHLDISKGETLPLSSFDMGGITGSVLLFLFSLISLTDAIPSVADQHFTVCEDLPVDQHAFTIVASDPEGDPMTFVLSGPNAGYFRVVENTGAVYVRRPLDRESTDRMDFEVTVSDPYNSANPRTITILIGDANDNKPLFDSPSYDKSVPENTAVGTSLFKVTAHDDDFGAARVVKYSIDEVTPNAGASLFTINEINGEVKLNGPLNYTGLSTYYQLKIAATDGGGECYGPFVTHKSFTFSFISVVDVADLDPVFTGTPYIGKVNENSPLGHSVFQVTARDQDIQVNDRMIYSIESSTPDGLFQIAGDTGIISVKSEIDREVTGDIATLTVKATEANPNIHGVQASVTTNVQINIIDENDNTPKFYKCDDIADKLNCVEQTHFTGEILEHSLGSVPINMMVNDSDQMPQTRLSLGGTDKDVFSVEPQLAMSESIVQILVKEPQKLDFEKIQQMVVEVIAVDGKDDTKKATATVTITIKDINDNSPEFPEDTYMLNVTEHSPDGTVIATITADDPDTMDEGNITYRLLPESILMFFDVEPKTGQVYVKNGELLDREARSLFSVTLQARDTGGKPGSTVLEITVTDINDQAPVMNRDSYLEFVKEGSNFELKIEATDADDPSTVNSEILFSIEPSKYSNNFTIDPNTGVLRNKGELDREALDPKMNGRVELNVTATDKGTPPLSTTVPVIINIEDVNDNKPHFENSSYTFSVKEGEKGAHVGSVYAEDLDQTIDFNRISFSIIDGSFGSFIIRSFADERGFRGDITVDPDIELDYESARKQYKLRVLATDLEQEEAEVMVDVSVLDVNDERPEFKPSGPVTVKENTTITEVVGSFEGIDKDGNHSLVYKLESMKCRCNGSLTPCSNFILDPTGKVRLNLEKTLDYEQCDQVIIEAQVEDEFTEKGENNSATTGILVINIEDINDNAPEFIYSDAVFVVVSESASKGTSVAGVTATDRDSAINRQIEFKVTKVQFVNTDNVTSDMRTPFEAVTTQQKDIYVGIIQTTEPLNLELKGKYLVTVTATDSGGLSTSTKLDIFSIDESFKITLEFTRSEAEVIKDKDEITRALTMATKTSVEIVSIKSGTSRASEITIVMAYFVYPNGTALTDSQVTIMLSDLEYHPILAQLGLKNIGPPPVVEVQTDPVKFVLMGMVGGLVIVLAVLTTSLLCTRRNYGRKLKAAKAMNSASMVTSDNQKSGPVVPGTNKYTMEGANPVLNLNYDTAMVLGLDGESSDVDKVSLNSLDYSDYMSIPENETKSTMHMIEEEEEDNGPPEYIEPLGAALAQRGKKKTTGNADMSLSNPAFDTTDL</sequence>
<feature type="domain" description="Cadherin" evidence="8">
    <location>
        <begin position="731"/>
        <end position="841"/>
    </location>
</feature>
<dbReference type="GO" id="GO:0044331">
    <property type="term" value="P:cell-cell adhesion mediated by cadherin"/>
    <property type="evidence" value="ECO:0007669"/>
    <property type="project" value="TreeGrafter"/>
</dbReference>
<dbReference type="GO" id="GO:0007043">
    <property type="term" value="P:cell-cell junction assembly"/>
    <property type="evidence" value="ECO:0007669"/>
    <property type="project" value="TreeGrafter"/>
</dbReference>
<dbReference type="GO" id="GO:0016342">
    <property type="term" value="C:catenin complex"/>
    <property type="evidence" value="ECO:0007669"/>
    <property type="project" value="TreeGrafter"/>
</dbReference>
<dbReference type="GO" id="GO:0005509">
    <property type="term" value="F:calcium ion binding"/>
    <property type="evidence" value="ECO:0007669"/>
    <property type="project" value="UniProtKB-UniRule"/>
</dbReference>
<dbReference type="GO" id="GO:0005912">
    <property type="term" value="C:adherens junction"/>
    <property type="evidence" value="ECO:0007669"/>
    <property type="project" value="TreeGrafter"/>
</dbReference>
<keyword evidence="4 7" id="KW-0472">Membrane</keyword>
<feature type="region of interest" description="Disordered" evidence="6">
    <location>
        <begin position="1290"/>
        <end position="1336"/>
    </location>
</feature>
<organism evidence="9 10">
    <name type="scientific">Larimichthys crocea</name>
    <name type="common">Large yellow croaker</name>
    <name type="synonym">Pseudosciaena crocea</name>
    <dbReference type="NCBI Taxonomy" id="215358"/>
    <lineage>
        <taxon>Eukaryota</taxon>
        <taxon>Metazoa</taxon>
        <taxon>Chordata</taxon>
        <taxon>Craniata</taxon>
        <taxon>Vertebrata</taxon>
        <taxon>Euteleostomi</taxon>
        <taxon>Actinopterygii</taxon>
        <taxon>Neopterygii</taxon>
        <taxon>Teleostei</taxon>
        <taxon>Neoteleostei</taxon>
        <taxon>Acanthomorphata</taxon>
        <taxon>Eupercaria</taxon>
        <taxon>Sciaenidae</taxon>
        <taxon>Larimichthys</taxon>
    </lineage>
</organism>
<dbReference type="GO" id="GO:0016339">
    <property type="term" value="P:calcium-dependent cell-cell adhesion via plasma membrane cell adhesion molecules"/>
    <property type="evidence" value="ECO:0007669"/>
    <property type="project" value="TreeGrafter"/>
</dbReference>
<feature type="domain" description="Cadherin" evidence="8">
    <location>
        <begin position="170"/>
        <end position="284"/>
    </location>
</feature>
<dbReference type="GO" id="GO:0016477">
    <property type="term" value="P:cell migration"/>
    <property type="evidence" value="ECO:0007669"/>
    <property type="project" value="TreeGrafter"/>
</dbReference>
<dbReference type="PANTHER" id="PTHR24027:SF411">
    <property type="entry name" value="CADHERIN DOMAIN-CONTAINING PROTEIN"/>
    <property type="match status" value="1"/>
</dbReference>
<dbReference type="Pfam" id="PF00028">
    <property type="entry name" value="Cadherin"/>
    <property type="match status" value="7"/>
</dbReference>
<feature type="compositionally biased region" description="Polar residues" evidence="6">
    <location>
        <begin position="1319"/>
        <end position="1336"/>
    </location>
</feature>
<feature type="domain" description="Cadherin" evidence="8">
    <location>
        <begin position="841"/>
        <end position="956"/>
    </location>
</feature>
<reference evidence="9 10" key="1">
    <citation type="submission" date="2019-07" db="EMBL/GenBank/DDBJ databases">
        <title>Chromosome genome assembly for large yellow croaker.</title>
        <authorList>
            <person name="Xiao S."/>
        </authorList>
    </citation>
    <scope>NUCLEOTIDE SEQUENCE [LARGE SCALE GENOMIC DNA]</scope>
    <source>
        <strain evidence="9">JMULYC20181020</strain>
        <tissue evidence="9">Muscle</tissue>
    </source>
</reference>
<dbReference type="GO" id="GO:0045296">
    <property type="term" value="F:cadherin binding"/>
    <property type="evidence" value="ECO:0007669"/>
    <property type="project" value="TreeGrafter"/>
</dbReference>
<dbReference type="FunFam" id="2.60.40.60:FF:000092">
    <property type="entry name" value="Protocadherin 8"/>
    <property type="match status" value="1"/>
</dbReference>
<keyword evidence="2" id="KW-0677">Repeat</keyword>
<dbReference type="CDD" id="cd11304">
    <property type="entry name" value="Cadherin_repeat"/>
    <property type="match status" value="9"/>
</dbReference>
<dbReference type="PANTHER" id="PTHR24027">
    <property type="entry name" value="CADHERIN-23"/>
    <property type="match status" value="1"/>
</dbReference>
<feature type="transmembrane region" description="Helical" evidence="7">
    <location>
        <begin position="1174"/>
        <end position="1196"/>
    </location>
</feature>
<name>A0A6G0I4M0_LARCR</name>
<keyword evidence="7" id="KW-0812">Transmembrane</keyword>
<keyword evidence="10" id="KW-1185">Reference proteome</keyword>
<protein>
    <submittedName>
        <fullName evidence="9">Cadherin-related family member 2</fullName>
    </submittedName>
</protein>
<dbReference type="PROSITE" id="PS00232">
    <property type="entry name" value="CADHERIN_1"/>
    <property type="match status" value="5"/>
</dbReference>
<dbReference type="GO" id="GO:0034332">
    <property type="term" value="P:adherens junction organization"/>
    <property type="evidence" value="ECO:0007669"/>
    <property type="project" value="TreeGrafter"/>
</dbReference>
<evidence type="ECO:0000256" key="6">
    <source>
        <dbReference type="SAM" id="MobiDB-lite"/>
    </source>
</evidence>
<accession>A0A6G0I4M0</accession>
<dbReference type="SUPFAM" id="SSF49313">
    <property type="entry name" value="Cadherin-like"/>
    <property type="match status" value="9"/>
</dbReference>
<dbReference type="InterPro" id="IPR039808">
    <property type="entry name" value="Cadherin"/>
</dbReference>
<evidence type="ECO:0000256" key="2">
    <source>
        <dbReference type="ARBA" id="ARBA00022737"/>
    </source>
</evidence>
<comment type="caution">
    <text evidence="9">The sequence shown here is derived from an EMBL/GenBank/DDBJ whole genome shotgun (WGS) entry which is preliminary data.</text>
</comment>
<dbReference type="GO" id="GO:0007156">
    <property type="term" value="P:homophilic cell adhesion via plasma membrane adhesion molecules"/>
    <property type="evidence" value="ECO:0007669"/>
    <property type="project" value="InterPro"/>
</dbReference>
<feature type="domain" description="Cadherin" evidence="8">
    <location>
        <begin position="628"/>
        <end position="730"/>
    </location>
</feature>
<feature type="domain" description="Cadherin" evidence="8">
    <location>
        <begin position="408"/>
        <end position="516"/>
    </location>
</feature>
<dbReference type="Proteomes" id="UP000424527">
    <property type="component" value="Unassembled WGS sequence"/>
</dbReference>
<dbReference type="FunFam" id="2.60.40.60:FF:000168">
    <property type="entry name" value="Cadherin-related family member 2"/>
    <property type="match status" value="1"/>
</dbReference>
<evidence type="ECO:0000256" key="1">
    <source>
        <dbReference type="ARBA" id="ARBA00004370"/>
    </source>
</evidence>
<dbReference type="GO" id="GO:0000902">
    <property type="term" value="P:cell morphogenesis"/>
    <property type="evidence" value="ECO:0007669"/>
    <property type="project" value="TreeGrafter"/>
</dbReference>
<evidence type="ECO:0000256" key="3">
    <source>
        <dbReference type="ARBA" id="ARBA00022837"/>
    </source>
</evidence>
<dbReference type="PROSITE" id="PS50268">
    <property type="entry name" value="CADHERIN_2"/>
    <property type="match status" value="9"/>
</dbReference>
<dbReference type="FunFam" id="2.60.40.60:FF:000094">
    <property type="entry name" value="protocadherin gamma-C4 isoform X2"/>
    <property type="match status" value="1"/>
</dbReference>
<evidence type="ECO:0000259" key="8">
    <source>
        <dbReference type="PROSITE" id="PS50268"/>
    </source>
</evidence>
<dbReference type="InterPro" id="IPR020894">
    <property type="entry name" value="Cadherin_CS"/>
</dbReference>
<keyword evidence="3 5" id="KW-0106">Calcium</keyword>
<dbReference type="InterPro" id="IPR015919">
    <property type="entry name" value="Cadherin-like_sf"/>
</dbReference>
<dbReference type="InterPro" id="IPR002126">
    <property type="entry name" value="Cadherin-like_dom"/>
</dbReference>
<keyword evidence="7" id="KW-1133">Transmembrane helix</keyword>